<dbReference type="SUPFAM" id="SSF48452">
    <property type="entry name" value="TPR-like"/>
    <property type="match status" value="2"/>
</dbReference>
<feature type="compositionally biased region" description="Basic and acidic residues" evidence="8">
    <location>
        <begin position="54"/>
        <end position="65"/>
    </location>
</feature>
<dbReference type="GO" id="GO:0030627">
    <property type="term" value="F:pre-mRNA 5'-splice site binding"/>
    <property type="evidence" value="ECO:0007669"/>
    <property type="project" value="TreeGrafter"/>
</dbReference>
<dbReference type="Proteomes" id="UP000007819">
    <property type="component" value="Chromosome A1"/>
</dbReference>
<dbReference type="FunFam" id="1.25.40.10:FF:000091">
    <property type="entry name" value="Pre-mRNA-processing factor 39"/>
    <property type="match status" value="1"/>
</dbReference>
<sequence length="842" mass="97841">MADQDETVLKTEKSKENGKMNDSVPELDDTEPPKVIITAPPTMSIKMISNKLQKPSDESDNKDSDDCQIILPKTEIIDITDDICDKDETSEETNEIGKVVDNNDDIKDAQTIITLKEEPKQPETEVISEDEMPVDNMPVDTEAVSEDELPPTTLADQTEIVSDEELPSENGTAKTKRCKIPEEKEDDHESQPVKKVKTEEVKPITELDKFWQAVKDDPSDFAGWTYLLQYVDQENNVENAREAYNKFLELYPYCYGYWRKFADFEKRNNNKEECEEVFQRGLSAIPLSVDLWIHYMTYLKTQHSDNVDRIRSKFEKGLETCGLEYRSDRLWDHYIKWEIEQNKLVNAFNIYSRLLATQTLGYLQHFENFKEFVNKNSPDKILNAKEYLELRQQVAERMRLNGNEEMLADDSAPPGEEENTFLSDVSEKELALLKENIIESKQKINKETGKEIAKRQTFEEGIKRPYFHVKPLEKCQIDNWKNYIALEKEAGDHQRIVVLYERCLIPCALYEDFWLSYLDYLESLDFDVSDLLKSLFLRACLVHHRKSPELHLKWSAFEESKGNLDKAAEILKNLDDAVPHMLQIIYRRINLEKRRDQLDRVCELYEHYINTSHTKFLTSNIAIKYARFLWKCASKIDKAIELIAEIINKDKDNMQDNARLLLQLVELKMSVEPLNEKSVIQIFDEILSMSSVNLEQKILFSQRKLEFIEDYTCDYTSLRKATNEFKSYSELLAKEKKKALAAVEEEKSRIEKEMKAKQAQEIAASSNSQTATTNYQPYNSTGYYPQQYATGYNQTAYQQYAPTGQDYSYQYQNWSYPQATNYNQTWGSYNYGGTGSGGSGGY</sequence>
<evidence type="ECO:0000256" key="4">
    <source>
        <dbReference type="ARBA" id="ARBA00023187"/>
    </source>
</evidence>
<evidence type="ECO:0000256" key="3">
    <source>
        <dbReference type="ARBA" id="ARBA00022737"/>
    </source>
</evidence>
<keyword evidence="4" id="KW-0508">mRNA splicing</keyword>
<protein>
    <recommendedName>
        <fullName evidence="11">Pre-mRNA-processing factor 39</fullName>
    </recommendedName>
</protein>
<evidence type="ECO:0000313" key="10">
    <source>
        <dbReference type="Proteomes" id="UP000007819"/>
    </source>
</evidence>
<keyword evidence="5" id="KW-0539">Nucleus</keyword>
<reference evidence="9" key="2">
    <citation type="submission" date="2022-06" db="UniProtKB">
        <authorList>
            <consortium name="EnsemblMetazoa"/>
        </authorList>
    </citation>
    <scope>IDENTIFICATION</scope>
</reference>
<feature type="compositionally biased region" description="Basic and acidic residues" evidence="8">
    <location>
        <begin position="179"/>
        <end position="195"/>
    </location>
</feature>
<dbReference type="GO" id="GO:0000243">
    <property type="term" value="C:commitment complex"/>
    <property type="evidence" value="ECO:0007669"/>
    <property type="project" value="TreeGrafter"/>
</dbReference>
<feature type="region of interest" description="Disordered" evidence="8">
    <location>
        <begin position="142"/>
        <end position="195"/>
    </location>
</feature>
<dbReference type="GO" id="GO:0071004">
    <property type="term" value="C:U2-type prespliceosome"/>
    <property type="evidence" value="ECO:0007669"/>
    <property type="project" value="TreeGrafter"/>
</dbReference>
<keyword evidence="10" id="KW-1185">Reference proteome</keyword>
<feature type="compositionally biased region" description="Basic and acidic residues" evidence="8">
    <location>
        <begin position="7"/>
        <end position="19"/>
    </location>
</feature>
<keyword evidence="7" id="KW-0175">Coiled coil</keyword>
<dbReference type="GO" id="GO:0000395">
    <property type="term" value="P:mRNA 5'-splice site recognition"/>
    <property type="evidence" value="ECO:0007669"/>
    <property type="project" value="TreeGrafter"/>
</dbReference>
<dbReference type="OMA" id="IKYARYS"/>
<dbReference type="InterPro" id="IPR003107">
    <property type="entry name" value="HAT"/>
</dbReference>
<dbReference type="PANTHER" id="PTHR17204:SF5">
    <property type="entry name" value="PRE-MRNA-PROCESSING FACTOR 39"/>
    <property type="match status" value="1"/>
</dbReference>
<dbReference type="Pfam" id="PF23241">
    <property type="entry name" value="HAT_PRP39_C"/>
    <property type="match status" value="1"/>
</dbReference>
<evidence type="ECO:0000256" key="8">
    <source>
        <dbReference type="SAM" id="MobiDB-lite"/>
    </source>
</evidence>
<dbReference type="EnsemblMetazoa" id="XM_001951688.5">
    <property type="protein sequence ID" value="XP_001951723.1"/>
    <property type="gene ID" value="LOC100162668"/>
</dbReference>
<dbReference type="KEGG" id="api:100162668"/>
<proteinExistence type="inferred from homology"/>
<evidence type="ECO:0000256" key="6">
    <source>
        <dbReference type="ARBA" id="ARBA00038019"/>
    </source>
</evidence>
<name>A0A8R2D6D2_ACYPI</name>
<reference evidence="10" key="1">
    <citation type="submission" date="2010-06" db="EMBL/GenBank/DDBJ databases">
        <authorList>
            <person name="Jiang H."/>
            <person name="Abraham K."/>
            <person name="Ali S."/>
            <person name="Alsbrooks S.L."/>
            <person name="Anim B.N."/>
            <person name="Anosike U.S."/>
            <person name="Attaway T."/>
            <person name="Bandaranaike D.P."/>
            <person name="Battles P.K."/>
            <person name="Bell S.N."/>
            <person name="Bell A.V."/>
            <person name="Beltran B."/>
            <person name="Bickham C."/>
            <person name="Bustamante Y."/>
            <person name="Caleb T."/>
            <person name="Canada A."/>
            <person name="Cardenas V."/>
            <person name="Carter K."/>
            <person name="Chacko J."/>
            <person name="Chandrabose M.N."/>
            <person name="Chavez D."/>
            <person name="Chavez A."/>
            <person name="Chen L."/>
            <person name="Chu H.-S."/>
            <person name="Claassen K.J."/>
            <person name="Cockrell R."/>
            <person name="Collins M."/>
            <person name="Cooper J.A."/>
            <person name="Cree A."/>
            <person name="Curry S.M."/>
            <person name="Da Y."/>
            <person name="Dao M.D."/>
            <person name="Das B."/>
            <person name="Davila M.-L."/>
            <person name="Davy-Carroll L."/>
            <person name="Denson S."/>
            <person name="Dinh H."/>
            <person name="Ebong V.E."/>
            <person name="Edwards J.R."/>
            <person name="Egan A."/>
            <person name="El-Daye J."/>
            <person name="Escobedo L."/>
            <person name="Fernandez S."/>
            <person name="Fernando P.R."/>
            <person name="Flagg N."/>
            <person name="Forbes L.D."/>
            <person name="Fowler R.G."/>
            <person name="Fu Q."/>
            <person name="Gabisi R.A."/>
            <person name="Ganer J."/>
            <person name="Garbino Pronczuk A."/>
            <person name="Garcia R.M."/>
            <person name="Garner T."/>
            <person name="Garrett T.E."/>
            <person name="Gonzalez D.A."/>
            <person name="Hamid H."/>
            <person name="Hawkins E.S."/>
            <person name="Hirani K."/>
            <person name="Hogues M.E."/>
            <person name="Hollins B."/>
            <person name="Hsiao C.-H."/>
            <person name="Jabil R."/>
            <person name="James M.L."/>
            <person name="Jhangiani S.N."/>
            <person name="Johnson B."/>
            <person name="Johnson Q."/>
            <person name="Joshi V."/>
            <person name="Kalu J.B."/>
            <person name="Kam C."/>
            <person name="Kashfia A."/>
            <person name="Keebler J."/>
            <person name="Kisamo H."/>
            <person name="Kovar C.L."/>
            <person name="Lago L.A."/>
            <person name="Lai C.-Y."/>
            <person name="Laidlaw J."/>
            <person name="Lara F."/>
            <person name="Le T.-K."/>
            <person name="Lee S.L."/>
            <person name="Legall F.H."/>
            <person name="Lemon S.J."/>
            <person name="Lewis L.R."/>
            <person name="Li B."/>
            <person name="Liu Y."/>
            <person name="Liu Y.-S."/>
            <person name="Lopez J."/>
            <person name="Lozado R.J."/>
            <person name="Lu J."/>
            <person name="Madu R.C."/>
            <person name="Maheshwari M."/>
            <person name="Maheshwari R."/>
            <person name="Malloy K."/>
            <person name="Martinez E."/>
            <person name="Mathew T."/>
            <person name="Mercado I.C."/>
            <person name="Mercado C."/>
            <person name="Meyer B."/>
            <person name="Montgomery K."/>
            <person name="Morgan M.B."/>
            <person name="Munidasa M."/>
            <person name="Nazareth L.V."/>
            <person name="Nelson J."/>
            <person name="Ng B.M."/>
            <person name="Nguyen N.B."/>
            <person name="Nguyen P.Q."/>
            <person name="Nguyen T."/>
            <person name="Obregon M."/>
            <person name="Okwuonu G.O."/>
            <person name="Onwere C.G."/>
            <person name="Orozco G."/>
            <person name="Parra A."/>
            <person name="Patel S."/>
            <person name="Patil S."/>
            <person name="Perez A."/>
            <person name="Perez Y."/>
            <person name="Pham C."/>
            <person name="Primus E.L."/>
            <person name="Pu L.-L."/>
            <person name="Puazo M."/>
            <person name="Qin X."/>
            <person name="Quiroz J.B."/>
            <person name="Reese J."/>
            <person name="Richards S."/>
            <person name="Rives C.M."/>
            <person name="Robberts R."/>
            <person name="Ruiz S.J."/>
            <person name="Ruiz M.J."/>
            <person name="Santibanez J."/>
            <person name="Schneider B.W."/>
            <person name="Sisson I."/>
            <person name="Smith M."/>
            <person name="Sodergren E."/>
            <person name="Song X.-Z."/>
            <person name="Song B.B."/>
            <person name="Summersgill H."/>
            <person name="Thelus R."/>
            <person name="Thornton R.D."/>
            <person name="Trejos Z.Y."/>
            <person name="Usmani K."/>
            <person name="Vattathil S."/>
            <person name="Villasana D."/>
            <person name="Walker D.L."/>
            <person name="Wang S."/>
            <person name="Wang K."/>
            <person name="White C.S."/>
            <person name="Williams A.C."/>
            <person name="Williamson J."/>
            <person name="Wilson K."/>
            <person name="Woghiren I.O."/>
            <person name="Woodworth J.R."/>
            <person name="Worley K.C."/>
            <person name="Wright R.A."/>
            <person name="Wu W."/>
            <person name="Young L."/>
            <person name="Zhang L."/>
            <person name="Zhang J."/>
            <person name="Zhu Y."/>
            <person name="Muzny D.M."/>
            <person name="Weinstock G."/>
            <person name="Gibbs R.A."/>
        </authorList>
    </citation>
    <scope>NUCLEOTIDE SEQUENCE [LARGE SCALE GENOMIC DNA]</scope>
    <source>
        <strain evidence="10">LSR1</strain>
    </source>
</reference>
<dbReference type="Gene3D" id="1.25.40.10">
    <property type="entry name" value="Tetratricopeptide repeat domain"/>
    <property type="match status" value="2"/>
</dbReference>
<dbReference type="Pfam" id="PF23240">
    <property type="entry name" value="HAT_PRP39_N"/>
    <property type="match status" value="1"/>
</dbReference>
<comment type="similarity">
    <text evidence="6">Belongs to the PRP39 family.</text>
</comment>
<evidence type="ECO:0000256" key="5">
    <source>
        <dbReference type="ARBA" id="ARBA00023242"/>
    </source>
</evidence>
<evidence type="ECO:0000256" key="1">
    <source>
        <dbReference type="ARBA" id="ARBA00004123"/>
    </source>
</evidence>
<keyword evidence="2" id="KW-0507">mRNA processing</keyword>
<dbReference type="InterPro" id="IPR059164">
    <property type="entry name" value="HAT_PRP39_C"/>
</dbReference>
<evidence type="ECO:0000313" key="9">
    <source>
        <dbReference type="EnsemblMetazoa" id="XP_016662217.1"/>
    </source>
</evidence>
<dbReference type="RefSeq" id="XP_016662217.1">
    <property type="nucleotide sequence ID" value="XM_016806728.1"/>
</dbReference>
<accession>A0A8R2D6D2</accession>
<organism evidence="9 10">
    <name type="scientific">Acyrthosiphon pisum</name>
    <name type="common">Pea aphid</name>
    <dbReference type="NCBI Taxonomy" id="7029"/>
    <lineage>
        <taxon>Eukaryota</taxon>
        <taxon>Metazoa</taxon>
        <taxon>Ecdysozoa</taxon>
        <taxon>Arthropoda</taxon>
        <taxon>Hexapoda</taxon>
        <taxon>Insecta</taxon>
        <taxon>Pterygota</taxon>
        <taxon>Neoptera</taxon>
        <taxon>Paraneoptera</taxon>
        <taxon>Hemiptera</taxon>
        <taxon>Sternorrhyncha</taxon>
        <taxon>Aphidomorpha</taxon>
        <taxon>Aphidoidea</taxon>
        <taxon>Aphididae</taxon>
        <taxon>Macrosiphini</taxon>
        <taxon>Acyrthosiphon</taxon>
    </lineage>
</organism>
<dbReference type="EnsemblMetazoa" id="XM_016806728.2">
    <property type="protein sequence ID" value="XP_016662217.1"/>
    <property type="gene ID" value="LOC100162668"/>
</dbReference>
<dbReference type="AlphaFoldDB" id="A0A8R2D6D2"/>
<keyword evidence="3" id="KW-0677">Repeat</keyword>
<evidence type="ECO:0008006" key="11">
    <source>
        <dbReference type="Google" id="ProtNLM"/>
    </source>
</evidence>
<dbReference type="InterPro" id="IPR011990">
    <property type="entry name" value="TPR-like_helical_dom_sf"/>
</dbReference>
<dbReference type="OrthoDB" id="10265668at2759"/>
<dbReference type="RefSeq" id="XP_001951723.1">
    <property type="nucleotide sequence ID" value="XM_001951688.4"/>
</dbReference>
<dbReference type="PANTHER" id="PTHR17204">
    <property type="entry name" value="PRE-MRNA PROCESSING PROTEIN PRP39-RELATED"/>
    <property type="match status" value="1"/>
</dbReference>
<evidence type="ECO:0000256" key="2">
    <source>
        <dbReference type="ARBA" id="ARBA00022664"/>
    </source>
</evidence>
<dbReference type="GO" id="GO:0005685">
    <property type="term" value="C:U1 snRNP"/>
    <property type="evidence" value="ECO:0007669"/>
    <property type="project" value="TreeGrafter"/>
</dbReference>
<feature type="region of interest" description="Disordered" evidence="8">
    <location>
        <begin position="1"/>
        <end position="66"/>
    </location>
</feature>
<evidence type="ECO:0000256" key="7">
    <source>
        <dbReference type="SAM" id="Coils"/>
    </source>
</evidence>
<dbReference type="SMART" id="SM00386">
    <property type="entry name" value="HAT"/>
    <property type="match status" value="6"/>
</dbReference>
<dbReference type="GeneID" id="100162668"/>
<comment type="subcellular location">
    <subcellularLocation>
        <location evidence="1">Nucleus</location>
    </subcellularLocation>
</comment>
<feature type="coiled-coil region" evidence="7">
    <location>
        <begin position="718"/>
        <end position="760"/>
    </location>
</feature>